<dbReference type="EMBL" id="CAJNOQ010029660">
    <property type="protein sequence ID" value="CAF1569904.1"/>
    <property type="molecule type" value="Genomic_DNA"/>
</dbReference>
<evidence type="ECO:0000313" key="2">
    <source>
        <dbReference type="EMBL" id="CAF1569904.1"/>
    </source>
</evidence>
<reference evidence="2" key="1">
    <citation type="submission" date="2021-02" db="EMBL/GenBank/DDBJ databases">
        <authorList>
            <person name="Nowell W R."/>
        </authorList>
    </citation>
    <scope>NUCLEOTIDE SEQUENCE</scope>
</reference>
<feature type="region of interest" description="Disordered" evidence="1">
    <location>
        <begin position="1"/>
        <end position="69"/>
    </location>
</feature>
<sequence>PQQVGKPTNATDVHHHGHASSTVPVSSTQVTKPSLPQTLNTTQATATKLQQQIKPATKQTVPTGGVLKK</sequence>
<keyword evidence="4" id="KW-1185">Reference proteome</keyword>
<comment type="caution">
    <text evidence="2">The sequence shown here is derived from an EMBL/GenBank/DDBJ whole genome shotgun (WGS) entry which is preliminary data.</text>
</comment>
<name>A0A815YHR0_9BILA</name>
<feature type="non-terminal residue" evidence="2">
    <location>
        <position position="1"/>
    </location>
</feature>
<evidence type="ECO:0000313" key="3">
    <source>
        <dbReference type="EMBL" id="CAF4432997.1"/>
    </source>
</evidence>
<feature type="compositionally biased region" description="Polar residues" evidence="1">
    <location>
        <begin position="53"/>
        <end position="62"/>
    </location>
</feature>
<evidence type="ECO:0000256" key="1">
    <source>
        <dbReference type="SAM" id="MobiDB-lite"/>
    </source>
</evidence>
<protein>
    <submittedName>
        <fullName evidence="2">Uncharacterized protein</fullName>
    </submittedName>
</protein>
<feature type="compositionally biased region" description="Low complexity" evidence="1">
    <location>
        <begin position="20"/>
        <end position="52"/>
    </location>
</feature>
<proteinExistence type="predicted"/>
<dbReference type="Proteomes" id="UP000681722">
    <property type="component" value="Unassembled WGS sequence"/>
</dbReference>
<feature type="compositionally biased region" description="Polar residues" evidence="1">
    <location>
        <begin position="1"/>
        <end position="11"/>
    </location>
</feature>
<evidence type="ECO:0000313" key="4">
    <source>
        <dbReference type="Proteomes" id="UP000663829"/>
    </source>
</evidence>
<dbReference type="EMBL" id="CAJOBC010095481">
    <property type="protein sequence ID" value="CAF4432997.1"/>
    <property type="molecule type" value="Genomic_DNA"/>
</dbReference>
<accession>A0A815YHR0</accession>
<dbReference type="Proteomes" id="UP000663829">
    <property type="component" value="Unassembled WGS sequence"/>
</dbReference>
<dbReference type="AlphaFoldDB" id="A0A815YHR0"/>
<gene>
    <name evidence="2" type="ORF">GPM918_LOCUS40327</name>
    <name evidence="3" type="ORF">SRO942_LOCUS41261</name>
</gene>
<organism evidence="2 4">
    <name type="scientific">Didymodactylos carnosus</name>
    <dbReference type="NCBI Taxonomy" id="1234261"/>
    <lineage>
        <taxon>Eukaryota</taxon>
        <taxon>Metazoa</taxon>
        <taxon>Spiralia</taxon>
        <taxon>Gnathifera</taxon>
        <taxon>Rotifera</taxon>
        <taxon>Eurotatoria</taxon>
        <taxon>Bdelloidea</taxon>
        <taxon>Philodinida</taxon>
        <taxon>Philodinidae</taxon>
        <taxon>Didymodactylos</taxon>
    </lineage>
</organism>